<dbReference type="Proteomes" id="UP000325315">
    <property type="component" value="Unassembled WGS sequence"/>
</dbReference>
<comment type="caution">
    <text evidence="2">The sequence shown here is derived from an EMBL/GenBank/DDBJ whole genome shotgun (WGS) entry which is preliminary data.</text>
</comment>
<organism evidence="2 3">
    <name type="scientific">Gossypium australe</name>
    <dbReference type="NCBI Taxonomy" id="47621"/>
    <lineage>
        <taxon>Eukaryota</taxon>
        <taxon>Viridiplantae</taxon>
        <taxon>Streptophyta</taxon>
        <taxon>Embryophyta</taxon>
        <taxon>Tracheophyta</taxon>
        <taxon>Spermatophyta</taxon>
        <taxon>Magnoliopsida</taxon>
        <taxon>eudicotyledons</taxon>
        <taxon>Gunneridae</taxon>
        <taxon>Pentapetalae</taxon>
        <taxon>rosids</taxon>
        <taxon>malvids</taxon>
        <taxon>Malvales</taxon>
        <taxon>Malvaceae</taxon>
        <taxon>Malvoideae</taxon>
        <taxon>Gossypium</taxon>
    </lineage>
</organism>
<name>A0A5B6V849_9ROSI</name>
<feature type="domain" description="Reverse transcriptase Ty1/copia-type" evidence="1">
    <location>
        <begin position="2"/>
        <end position="41"/>
    </location>
</feature>
<dbReference type="CDD" id="cd09272">
    <property type="entry name" value="RNase_HI_RT_Ty1"/>
    <property type="match status" value="1"/>
</dbReference>
<dbReference type="EMBL" id="SMMG02000007">
    <property type="protein sequence ID" value="KAA3465223.1"/>
    <property type="molecule type" value="Genomic_DNA"/>
</dbReference>
<dbReference type="OrthoDB" id="2551793at2759"/>
<evidence type="ECO:0000313" key="3">
    <source>
        <dbReference type="Proteomes" id="UP000325315"/>
    </source>
</evidence>
<protein>
    <submittedName>
        <fullName evidence="2">Laccase-2-like</fullName>
    </submittedName>
</protein>
<reference evidence="3" key="1">
    <citation type="journal article" date="2019" name="Plant Biotechnol. J.">
        <title>Genome sequencing of the Australian wild diploid species Gossypium australe highlights disease resistance and delayed gland morphogenesis.</title>
        <authorList>
            <person name="Cai Y."/>
            <person name="Cai X."/>
            <person name="Wang Q."/>
            <person name="Wang P."/>
            <person name="Zhang Y."/>
            <person name="Cai C."/>
            <person name="Xu Y."/>
            <person name="Wang K."/>
            <person name="Zhou Z."/>
            <person name="Wang C."/>
            <person name="Geng S."/>
            <person name="Li B."/>
            <person name="Dong Q."/>
            <person name="Hou Y."/>
            <person name="Wang H."/>
            <person name="Ai P."/>
            <person name="Liu Z."/>
            <person name="Yi F."/>
            <person name="Sun M."/>
            <person name="An G."/>
            <person name="Cheng J."/>
            <person name="Zhang Y."/>
            <person name="Shi Q."/>
            <person name="Xie Y."/>
            <person name="Shi X."/>
            <person name="Chang Y."/>
            <person name="Huang F."/>
            <person name="Chen Y."/>
            <person name="Hong S."/>
            <person name="Mi L."/>
            <person name="Sun Q."/>
            <person name="Zhang L."/>
            <person name="Zhou B."/>
            <person name="Peng R."/>
            <person name="Zhang X."/>
            <person name="Liu F."/>
        </authorList>
    </citation>
    <scope>NUCLEOTIDE SEQUENCE [LARGE SCALE GENOMIC DNA]</scope>
    <source>
        <strain evidence="3">cv. PA1801</strain>
    </source>
</reference>
<gene>
    <name evidence="2" type="ORF">EPI10_000418</name>
</gene>
<keyword evidence="3" id="KW-1185">Reference proteome</keyword>
<dbReference type="Pfam" id="PF07727">
    <property type="entry name" value="RVT_2"/>
    <property type="match status" value="1"/>
</dbReference>
<dbReference type="AlphaFoldDB" id="A0A5B6V849"/>
<evidence type="ECO:0000313" key="2">
    <source>
        <dbReference type="EMBL" id="KAA3465223.1"/>
    </source>
</evidence>
<evidence type="ECO:0000259" key="1">
    <source>
        <dbReference type="Pfam" id="PF07727"/>
    </source>
</evidence>
<proteinExistence type="predicted"/>
<sequence length="157" mass="17977">MGWKIYQLDVKSAFLNGYLQEEIYVEQPPRFAVRGKEEKVEATQILCDNQSAIGFMKNPVFHGKTKYFKIKYYFVREVKHSKKVTMAHCSIETQLADILTKSLGKTRFEKLRNKIGVCSRKANEECCEMTIHATCTFGEPSKIGELTISGKLINLTN</sequence>
<accession>A0A5B6V849</accession>
<dbReference type="InterPro" id="IPR013103">
    <property type="entry name" value="RVT_2"/>
</dbReference>